<dbReference type="Proteomes" id="UP000615446">
    <property type="component" value="Unassembled WGS sequence"/>
</dbReference>
<proteinExistence type="predicted"/>
<comment type="caution">
    <text evidence="1">The sequence shown here is derived from an EMBL/GenBank/DDBJ whole genome shotgun (WGS) entry which is preliminary data.</text>
</comment>
<accession>A0A8H3QGI6</accession>
<protein>
    <submittedName>
        <fullName evidence="1">Uncharacterized protein</fullName>
    </submittedName>
</protein>
<dbReference type="OrthoDB" id="2424089at2759"/>
<reference evidence="1" key="1">
    <citation type="submission" date="2019-10" db="EMBL/GenBank/DDBJ databases">
        <title>Conservation and host-specific expression of non-tandemly repeated heterogenous ribosome RNA gene in arbuscular mycorrhizal fungi.</title>
        <authorList>
            <person name="Maeda T."/>
            <person name="Kobayashi Y."/>
            <person name="Nakagawa T."/>
            <person name="Ezawa T."/>
            <person name="Yamaguchi K."/>
            <person name="Bino T."/>
            <person name="Nishimoto Y."/>
            <person name="Shigenobu S."/>
            <person name="Kawaguchi M."/>
        </authorList>
    </citation>
    <scope>NUCLEOTIDE SEQUENCE</scope>
    <source>
        <strain evidence="1">HR1</strain>
    </source>
</reference>
<evidence type="ECO:0000313" key="1">
    <source>
        <dbReference type="EMBL" id="GES78232.1"/>
    </source>
</evidence>
<dbReference type="AlphaFoldDB" id="A0A8H3QGI6"/>
<gene>
    <name evidence="1" type="ORF">RCL2_000554400</name>
</gene>
<dbReference type="EMBL" id="BLAL01000034">
    <property type="protein sequence ID" value="GES78232.1"/>
    <property type="molecule type" value="Genomic_DNA"/>
</dbReference>
<name>A0A8H3QGI6_9GLOM</name>
<sequence length="186" mass="20880">MKQKLMSGKYDIFWKIAAQFLEVKVADAVTAIDEHKHDMIVHLVTAISVNDLLHQIERKCPPGTLISNDKHRCKVGKLGFPVAAVERGKQVVVNKNATFAVADHNFTKAGIVSSIIMICNIPESIDELYNILLDENLVNKPVLCLYTDGEPDHHCTYTHVQLSYICLFLTLDLDYLVAVRTLPQHS</sequence>
<evidence type="ECO:0000313" key="2">
    <source>
        <dbReference type="Proteomes" id="UP000615446"/>
    </source>
</evidence>
<organism evidence="1 2">
    <name type="scientific">Rhizophagus clarus</name>
    <dbReference type="NCBI Taxonomy" id="94130"/>
    <lineage>
        <taxon>Eukaryota</taxon>
        <taxon>Fungi</taxon>
        <taxon>Fungi incertae sedis</taxon>
        <taxon>Mucoromycota</taxon>
        <taxon>Glomeromycotina</taxon>
        <taxon>Glomeromycetes</taxon>
        <taxon>Glomerales</taxon>
        <taxon>Glomeraceae</taxon>
        <taxon>Rhizophagus</taxon>
    </lineage>
</organism>